<reference evidence="10" key="1">
    <citation type="journal article" date="2023" name="Insect Mol. Biol.">
        <title>Genome sequencing provides insights into the evolution of gene families encoding plant cell wall-degrading enzymes in longhorned beetles.</title>
        <authorList>
            <person name="Shin N.R."/>
            <person name="Okamura Y."/>
            <person name="Kirsch R."/>
            <person name="Pauchet Y."/>
        </authorList>
    </citation>
    <scope>NUCLEOTIDE SEQUENCE</scope>
    <source>
        <strain evidence="10">AMC_N1</strain>
    </source>
</reference>
<evidence type="ECO:0000256" key="7">
    <source>
        <dbReference type="PROSITE-ProRule" id="PRU10055"/>
    </source>
</evidence>
<feature type="active site" description="Nucleophile" evidence="7">
    <location>
        <position position="375"/>
    </location>
</feature>
<evidence type="ECO:0000256" key="2">
    <source>
        <dbReference type="ARBA" id="ARBA00011738"/>
    </source>
</evidence>
<dbReference type="InterPro" id="IPR001360">
    <property type="entry name" value="Glyco_hydro_1"/>
</dbReference>
<evidence type="ECO:0000256" key="3">
    <source>
        <dbReference type="ARBA" id="ARBA00012744"/>
    </source>
</evidence>
<dbReference type="InterPro" id="IPR017853">
    <property type="entry name" value="GH"/>
</dbReference>
<comment type="subunit">
    <text evidence="2">Homodimer.</text>
</comment>
<dbReference type="EC" id="3.2.1.21" evidence="3"/>
<feature type="active site" description="Nucleophile" evidence="7">
    <location>
        <position position="850"/>
    </location>
</feature>
<keyword evidence="4 8" id="KW-0378">Hydrolase</keyword>
<evidence type="ECO:0000256" key="9">
    <source>
        <dbReference type="SAM" id="SignalP"/>
    </source>
</evidence>
<dbReference type="PANTHER" id="PTHR10353">
    <property type="entry name" value="GLYCOSYL HYDROLASE"/>
    <property type="match status" value="1"/>
</dbReference>
<accession>A0AAV8ZGX0</accession>
<keyword evidence="11" id="KW-1185">Reference proteome</keyword>
<dbReference type="InterPro" id="IPR033132">
    <property type="entry name" value="GH_1_N_CS"/>
</dbReference>
<dbReference type="PRINTS" id="PR00131">
    <property type="entry name" value="GLHYDRLASE1"/>
</dbReference>
<organism evidence="10 11">
    <name type="scientific">Aromia moschata</name>
    <dbReference type="NCBI Taxonomy" id="1265417"/>
    <lineage>
        <taxon>Eukaryota</taxon>
        <taxon>Metazoa</taxon>
        <taxon>Ecdysozoa</taxon>
        <taxon>Arthropoda</taxon>
        <taxon>Hexapoda</taxon>
        <taxon>Insecta</taxon>
        <taxon>Pterygota</taxon>
        <taxon>Neoptera</taxon>
        <taxon>Endopterygota</taxon>
        <taxon>Coleoptera</taxon>
        <taxon>Polyphaga</taxon>
        <taxon>Cucujiformia</taxon>
        <taxon>Chrysomeloidea</taxon>
        <taxon>Cerambycidae</taxon>
        <taxon>Cerambycinae</taxon>
        <taxon>Callichromatini</taxon>
        <taxon>Aromia</taxon>
    </lineage>
</organism>
<evidence type="ECO:0000256" key="6">
    <source>
        <dbReference type="ARBA" id="ARBA00023295"/>
    </source>
</evidence>
<name>A0AAV8ZGX0_9CUCU</name>
<gene>
    <name evidence="10" type="ORF">NQ318_018946</name>
</gene>
<dbReference type="EMBL" id="JAPWTK010000001">
    <property type="protein sequence ID" value="KAJ8963463.1"/>
    <property type="molecule type" value="Genomic_DNA"/>
</dbReference>
<evidence type="ECO:0000256" key="1">
    <source>
        <dbReference type="ARBA" id="ARBA00010838"/>
    </source>
</evidence>
<sequence>MGQQLWSIVLFVTIFSLAIAENNLTFPADFLFGVATASYQVEGAWNEDGKGENIWDHFVHSKSSFITNNDTGDIACDSYHKYKEDVALAAGLGSTHYRFSVSWSRVLPSGYANVINIKGIQYYQNLVDEIKSYGMIPVVTIYHWDLPQPLQDIGGYLSGVGYWITINEPKQICRRGYGDGSFAPGIALDGVGEYLCAYVVAKCHAAVYHMYKDEFSNYGAKMSITIDGEWSEPLTDSDKDVEAAERRNQFEFGLYANPIFNGNWPQVVIDRVKFRSEKENATKSRLPEFTQEEIDYINGTFDFMGFNTYWTYLVSDANEPEFGQVSYLNDIRANTSTDPSWSIASNGNTIVPWGARKCLKWVKETYNNPDILITENGVSDNGTSLEDDDRISFYTNENSKEFGGLLQTRGHYSFFAGGHNDISHPIDYPNNAFFVFIRNNANFIDRFFFRIVSVGVVTIFGWFYDNLFYDNRLVDAQSTKKFPEGFLFGVATAAYQIEGAWNEDGKGENIWDHVVHTNPAFVANMDNGDVACDSYHKYKEDVALAADAGARHYRFSISWSRILPTGYANVTNALGLAYYQNLIDEILAHDMIAMVTLYHWDLPQPLQDIGGWTNPKLVQYFTDYARVVFSNLQGVQYWITINEPKEICRFGYGSGRFAPGLKLDGTGEYVCSYVVLKAHAAVYHTYKDEFPHLKAPIGIVIDGQWSEPASNSIEDEEAAERRNHFELGLYANPIYNGNWPQVVIDRVRMRSENEGLEKSRLPEFTQAEIEYIKGTSDYLGYNTYFTHLVSNVDEPEFGEPGFDKDMRIELSLDPSWSTGANGRSVVPWGCRKFLQWIKKNYGDIEIFITENGVSDDGTSLQDDQRIKYYADYLSAILEAINEDGVRVIGYTAWSLLDNFEWTDGYRYHFGLYHVDFKDPNRTRTPKKSAAFYRSIATSLRIPEIGQNGWTDDAHSSSRKAIESRLIYPVLCISLYFILMLNKYIRHFLQNYDDPQITITENGLDGDGKLEDDIIEYYTAIYLDKKCRNFSNNAIYEDEVNVIGYTAWSFMDNFEWTYGYTLAGGLSAADDVNTNAFPDDFMFGVATSSYQVEGGWDADGKGENVWDHITHTDPSYVLNNDNGDVACDAYRKWKEDVQLLKDLGVNHYRFSISWSRVLPTGFANKVNPSGLDYYRNLAKELRANNIEPVVTLHHWDFPQPLQDVGGWTNVIMADYFADYARVVFRELGDLVKIWSTFNEPKQTCQNGYGKGSLAPAVKSSALGEYMCIHTIMLAHAKAYHIYDEEFRPTQNGSISIVLNSEWCEAATNKTEDIEAAERQRQFTLGLYAHPIYNGNWPQLAIDRVEFRSAGENFTESRLPAFTEDEIEFIKGTHDYFGLNSYRSSLIHDDEEAPFGDPKFDKDQRTIREGIDGISPWGERKLLNWIKDNYGDLEILITENGLDDDGRLEDDDRIEYFTGYLSAILDAIHEDGVKVVGYTAWSFMDNFEWTYGYTRHYGLYYVNFTSEDLTRIPKKLTSGINTRAFPDGFMFGVATSSYQVEGGWDADGKGEHVWDRFTHNNASSITNGDNGDIACDSYHKWEEDVRLLKDLGVNHYRFSISWARILPTGYVHKINQPGIDYYKNLIKALKENDIEPVVTLYHWDLPQPLQDVGGWANPYMVDYFADYARVVFRELGDDVKYWSTFNEPMSFCQNYESARFGPGVITPGTGAYLCAYVVLLSHAKVYHIYDEEFRSTQNGNAFIPFRPKTPLPFGLFGNPIYKGNWPQVIIDRVKFRSENENFTRSRLPEFTEEEIEYIKGTYDFVAVNTYGGNLIRDADEPSFETPSFDNDQKIQQLSDPSWNTSWNGWAIVPWAERKLLNWIKDTYDVSPIIITENGMSDDGSSLDDDLRIYFHTEYLSALLDAIYEDGVNVIGYTAWSFMDNFEWSAGYSSTSGINTKAFPDGFMFGVATSAYQVEGGWDADGKGEHVWDRFTHNNASSITNGDNGDIACDSYHKWEEDVQLLKDLGVNHYRFSISCQALTTTKNLIKALKENNIEPVVTLYHSDLPQPLQDVGGWANPYMVDYFADYARVVFRELGDDVKYWSTFNEPTLFCQNYESTRFGPGVITPGTGAYLCAYVVLLSHAKVYHIYDEEFRSTQNGLMSIVINSDWGEPVTNSTQDVEAAERNIMFSFGLFGNPIYKGNWPQVVIDRVKFRSENENFTRSRLPEFTEEEIEYIKGTYDFVAVNTYGGNLIRDADEPSFETPSFYNDQKIQQLSDPSWNTSWNGWAIVPWAERKLLNWIKDTYDVSPIIITENGMSDDGSSLDDDLRIYFYTEYLSALLDAIYEDGVNVIGYTAWSFMDNFEWSAGYSRRLKRDDGKGENVWDHITHNNPTFVVDGHNGDVACDSYHKWEEDVALLKYLGVNVYRFSISWSRILPTGYAYKVNEPGVNYYKNLIKALKANDIEPLVTLHHWDFPQPLQDIGGWPNPKMADYYAEYARVVFRELGDDVKYWSTFNEPKQSCQSGYGTASNAPGITSPGVAEYLCTYTVLLAHAKAYHIYDEEFRPTQNGLVSIVLDTEWTEPVTNRTEDIEAAERRLQFSFGLYGNAIYKENWPQVVIDRIKFRSENENFTKSRLPEFTDDQIDFIKGTYDFIGVNSYSTALIRDVAEAEFGTPSYDNDQRLQKLSDPSWNKTSNGWSIVPWGQRKLLNWIKETYGDHPIMVTENGMAEDGSTLEDDTRINFYRDYLSAILDAIYEDEVNVIGYTAWSLMDNFEWLQGYTQHFGLYSVDFTSDNRTRTPKKSVEFYKRVAATHCLSEDECTKQQQNQDPEEIVPWGERKLLNWIKETYGDHPILITEYGMADDGSPLEDDNRISFYTDYLSAVLDAIYEDGVNVIGYTAWSSMDNFEWARGYTLAYGINTRAFPDDFVFGVATASYQVEGGWDADGKGENIWDRITHTNPTFVLNGDNGDVACDSYHKWEEDVQLISDLGVNYYRFSISWSRILPTGYAYKINEPGLNYYKNLIKALKANNIEPVVTLHHWDFPQPLQDIGGWPNPILADIFAEYARLMFKELGDDVKYWSTFNEPKQTCQWGYGTGGLAPGIVSAGVGEYLCAYTVALAHAKAYHIYDEEFRSTQNGLISMVIDALWAEPVTNNTADIEAAERSLQFSFGLYANPIYNGNWPQVMIDRIQFRSENENFTKSRLPEFTDEEIDYIKGTFDFIAVNSYTTYLVRDVSEAEFGSPSYDKDQRIQSLSDPSWNKTSYDWSIVPWGERKLLNWVKETYGDHPILITENGMADDGSTLEDDNRISFYTDYLSAVLDAIYEDGVNVIGYTAWSYIDNFEWTRGYTQHFGFYSVDFTSDNRTRTPKKSVDFYKRVVATHCLSEDECTNSDLLLPSGGGWDADGKGENIWDHITHNNPTFVTNQANGDVACDMYHKGEEDVQLLKDLGVNHYRLSLSWSRILPTEFAYNVNEAGVDYYRNFIKALKANNIEPVVTLHHWDFPQSMQDIGGWPNPKLADYFSEYARVAFRELGEDVKYWSTFNEPKQTCQSGYGSGYLAPAIYSPGVAEYLCAYTVALSHAKAFHIYDEEFRSTQNGLISMVIDTTWYEPFGIYANPIYNGNWPQVVIDRVQFRSENENFTKSRLPAFTDEQIAYIKGTFDFIAVNTYSSALIRDVDESDFGTPGYGKDQKTQLLTDPSWEKTPLDGTCGEIVPWGLRKLLAWIKQTYGDHPIIVTENGMAEDGSSLEDDVRISYYTQYLSAVLDAIYEDAVNVVGYTAWSFMDNFEWREGYTYHYGFYSVDFTSENRTRTPKKSVDFYKRVVATHCLSEDECTK</sequence>
<dbReference type="PROSITE" id="PS00572">
    <property type="entry name" value="GLYCOSYL_HYDROL_F1_1"/>
    <property type="match status" value="6"/>
</dbReference>
<evidence type="ECO:0000256" key="5">
    <source>
        <dbReference type="ARBA" id="ARBA00023180"/>
    </source>
</evidence>
<feature type="signal peptide" evidence="9">
    <location>
        <begin position="1"/>
        <end position="20"/>
    </location>
</feature>
<dbReference type="GO" id="GO:0008422">
    <property type="term" value="F:beta-glucosidase activity"/>
    <property type="evidence" value="ECO:0007669"/>
    <property type="project" value="TreeGrafter"/>
</dbReference>
<evidence type="ECO:0000313" key="11">
    <source>
        <dbReference type="Proteomes" id="UP001162162"/>
    </source>
</evidence>
<keyword evidence="9" id="KW-0732">Signal</keyword>
<feature type="chain" id="PRO_5043496779" description="beta-glucosidase" evidence="9">
    <location>
        <begin position="21"/>
        <end position="3818"/>
    </location>
</feature>
<evidence type="ECO:0000256" key="8">
    <source>
        <dbReference type="RuleBase" id="RU004468"/>
    </source>
</evidence>
<dbReference type="SUPFAM" id="SSF51445">
    <property type="entry name" value="(Trans)glycosidases"/>
    <property type="match status" value="10"/>
</dbReference>
<keyword evidence="6 8" id="KW-0326">Glycosidase</keyword>
<feature type="active site" description="Nucleophile" evidence="7">
    <location>
        <position position="2295"/>
    </location>
</feature>
<comment type="similarity">
    <text evidence="1">Belongs to the glycosyl hydrolase 1 family.</text>
</comment>
<dbReference type="FunFam" id="3.20.20.80:FF:000013">
    <property type="entry name" value="lactase-phlorizin hydrolase"/>
    <property type="match status" value="8"/>
</dbReference>
<protein>
    <recommendedName>
        <fullName evidence="3">beta-glucosidase</fullName>
        <ecNumber evidence="3">3.2.1.21</ecNumber>
    </recommendedName>
</protein>
<evidence type="ECO:0000313" key="10">
    <source>
        <dbReference type="EMBL" id="KAJ8963463.1"/>
    </source>
</evidence>
<dbReference type="Proteomes" id="UP001162162">
    <property type="component" value="Unassembled WGS sequence"/>
</dbReference>
<comment type="caution">
    <text evidence="10">The sequence shown here is derived from an EMBL/GenBank/DDBJ whole genome shotgun (WGS) entry which is preliminary data.</text>
</comment>
<feature type="active site" description="Nucleophile" evidence="7">
    <location>
        <position position="1874"/>
    </location>
</feature>
<dbReference type="PANTHER" id="PTHR10353:SF36">
    <property type="entry name" value="LP05116P"/>
    <property type="match status" value="1"/>
</dbReference>
<dbReference type="InterPro" id="IPR018120">
    <property type="entry name" value="Glyco_hydro_1_AS"/>
</dbReference>
<dbReference type="PROSITE" id="PS00653">
    <property type="entry name" value="GLYCOSYL_HYDROL_F1_2"/>
    <property type="match status" value="6"/>
</dbReference>
<dbReference type="GO" id="GO:0005975">
    <property type="term" value="P:carbohydrate metabolic process"/>
    <property type="evidence" value="ECO:0007669"/>
    <property type="project" value="InterPro"/>
</dbReference>
<feature type="active site" description="Nucleophile" evidence="7">
    <location>
        <position position="3275"/>
    </location>
</feature>
<evidence type="ECO:0000256" key="4">
    <source>
        <dbReference type="ARBA" id="ARBA00022801"/>
    </source>
</evidence>
<feature type="active site" description="Nucleophile" evidence="7">
    <location>
        <position position="3720"/>
    </location>
</feature>
<proteinExistence type="inferred from homology"/>
<dbReference type="Pfam" id="PF00232">
    <property type="entry name" value="Glyco_hydro_1"/>
    <property type="match status" value="10"/>
</dbReference>
<dbReference type="Gene3D" id="3.20.20.80">
    <property type="entry name" value="Glycosidases"/>
    <property type="match status" value="10"/>
</dbReference>
<keyword evidence="5" id="KW-0325">Glycoprotein</keyword>